<dbReference type="GO" id="GO:0005739">
    <property type="term" value="C:mitochondrion"/>
    <property type="evidence" value="ECO:0007669"/>
    <property type="project" value="TreeGrafter"/>
</dbReference>
<dbReference type="STRING" id="1284197.S8AIY4"/>
<evidence type="ECO:0000313" key="7">
    <source>
        <dbReference type="Proteomes" id="UP000015100"/>
    </source>
</evidence>
<dbReference type="SMART" id="SM00053">
    <property type="entry name" value="DYNc"/>
    <property type="match status" value="1"/>
</dbReference>
<dbReference type="GO" id="GO:0016020">
    <property type="term" value="C:membrane"/>
    <property type="evidence" value="ECO:0007669"/>
    <property type="project" value="TreeGrafter"/>
</dbReference>
<accession>S8AIY4</accession>
<evidence type="ECO:0000259" key="5">
    <source>
        <dbReference type="PROSITE" id="PS51718"/>
    </source>
</evidence>
<evidence type="ECO:0000259" key="4">
    <source>
        <dbReference type="PROSITE" id="PS51388"/>
    </source>
</evidence>
<proteinExistence type="predicted"/>
<organism evidence="6 7">
    <name type="scientific">Dactylellina haptotyla (strain CBS 200.50)</name>
    <name type="common">Nematode-trapping fungus</name>
    <name type="synonym">Monacrosporium haptotylum</name>
    <dbReference type="NCBI Taxonomy" id="1284197"/>
    <lineage>
        <taxon>Eukaryota</taxon>
        <taxon>Fungi</taxon>
        <taxon>Dikarya</taxon>
        <taxon>Ascomycota</taxon>
        <taxon>Pezizomycotina</taxon>
        <taxon>Orbiliomycetes</taxon>
        <taxon>Orbiliales</taxon>
        <taxon>Orbiliaceae</taxon>
        <taxon>Dactylellina</taxon>
    </lineage>
</organism>
<dbReference type="PANTHER" id="PTHR11566">
    <property type="entry name" value="DYNAMIN"/>
    <property type="match status" value="1"/>
</dbReference>
<comment type="caution">
    <text evidence="6">The sequence shown here is derived from an EMBL/GenBank/DDBJ whole genome shotgun (WGS) entry which is preliminary data.</text>
</comment>
<evidence type="ECO:0000256" key="2">
    <source>
        <dbReference type="ARBA" id="ARBA00023134"/>
    </source>
</evidence>
<keyword evidence="2" id="KW-0342">GTP-binding</keyword>
<dbReference type="eggNOG" id="KOG0446">
    <property type="taxonomic scope" value="Eukaryota"/>
</dbReference>
<dbReference type="GO" id="GO:0005874">
    <property type="term" value="C:microtubule"/>
    <property type="evidence" value="ECO:0007669"/>
    <property type="project" value="TreeGrafter"/>
</dbReference>
<dbReference type="InterPro" id="IPR030381">
    <property type="entry name" value="G_DYNAMIN_dom"/>
</dbReference>
<dbReference type="EMBL" id="AQGS01000095">
    <property type="protein sequence ID" value="EPS42950.1"/>
    <property type="molecule type" value="Genomic_DNA"/>
</dbReference>
<dbReference type="GO" id="GO:0048312">
    <property type="term" value="P:intracellular distribution of mitochondria"/>
    <property type="evidence" value="ECO:0007669"/>
    <property type="project" value="TreeGrafter"/>
</dbReference>
<name>S8AIY4_DACHA</name>
<dbReference type="PANTHER" id="PTHR11566:SF66">
    <property type="entry name" value="INTERFERON-INDUCED GTP-BINDING PROTEIN MX"/>
    <property type="match status" value="1"/>
</dbReference>
<dbReference type="GO" id="GO:0003924">
    <property type="term" value="F:GTPase activity"/>
    <property type="evidence" value="ECO:0007669"/>
    <property type="project" value="InterPro"/>
</dbReference>
<dbReference type="InterPro" id="IPR000375">
    <property type="entry name" value="Dynamin_stalk"/>
</dbReference>
<evidence type="ECO:0000256" key="1">
    <source>
        <dbReference type="ARBA" id="ARBA00022741"/>
    </source>
</evidence>
<dbReference type="InterPro" id="IPR022812">
    <property type="entry name" value="Dynamin"/>
</dbReference>
<dbReference type="HOGENOM" id="CLU_008964_7_2_1"/>
<evidence type="ECO:0008006" key="8">
    <source>
        <dbReference type="Google" id="ProtNLM"/>
    </source>
</evidence>
<evidence type="ECO:0000256" key="3">
    <source>
        <dbReference type="SAM" id="MobiDB-lite"/>
    </source>
</evidence>
<dbReference type="Gene3D" id="3.40.50.300">
    <property type="entry name" value="P-loop containing nucleotide triphosphate hydrolases"/>
    <property type="match status" value="1"/>
</dbReference>
<keyword evidence="7" id="KW-1185">Reference proteome</keyword>
<dbReference type="Proteomes" id="UP000015100">
    <property type="component" value="Unassembled WGS sequence"/>
</dbReference>
<dbReference type="Gene3D" id="1.20.120.1240">
    <property type="entry name" value="Dynamin, middle domain"/>
    <property type="match status" value="1"/>
</dbReference>
<dbReference type="GO" id="GO:0000266">
    <property type="term" value="P:mitochondrial fission"/>
    <property type="evidence" value="ECO:0007669"/>
    <property type="project" value="TreeGrafter"/>
</dbReference>
<evidence type="ECO:0000313" key="6">
    <source>
        <dbReference type="EMBL" id="EPS42950.1"/>
    </source>
</evidence>
<feature type="domain" description="GED" evidence="4">
    <location>
        <begin position="682"/>
        <end position="772"/>
    </location>
</feature>
<sequence length="772" mass="88298">MGFFSTTKNTPTTEDEDYTSDTEGEEHEDEDGEVEEEEDGNMSHNAKFSLAPQDVATELSTASLEALQDDGQRKILDVVDNLKRIGLSNVLSLPQLVVCGDQSSGKSSVLEAITEIPFPRKENLCTRFATEIILRRSPNLQVTTTINPNPDRPETQQAALRRFTRTISDFTELPGLIEQATELMSLEKGRAFSKDVLSIEICGPNRPQLTLVDLPGLIHSKNKSQSEEDIVLIRELVESYIENSRTIILAVISAKNDYANQVILEYCRKVDPKGNRTLGIITKPDMLRPGSDNEKAWVDLASNKDIYLELGWHIVKNREDGDSMSSFEQRNASERAFFYKDPYRTLSKDTLGVETLRVRLSRLLKEHLRRELPGLSQELRQMLENTVEDLEKLGEGRTSLQEQTVYLTKTAMDVQAIADAAIQGRYDHPFFNLAATDILPDKNFGRLRAIVHHLNLEFARDVQLYGRKTMVVMDTKLDPVEFDVDPKVEKKLLEWVQNTKRNTDAKKSRTERTLPRKLTRDEAIDHVCKVMELSRGRELPGTFNPQVIGMLFREQSEPWKHIAFRHLDLVASTCSVFVDKLLTYCTSNDLKNRLWSSRVETSLKDAIKAAKAELQKILQDKYRHPITYNHHYAANVQKLRQEKIGDRIRNLIKDAKSFMNMSQLEASLLETKDQPDTDRFAAEEAFDSERTYYKDEMRYFINVVTKQVIERHLIDTLPSQIISPMDISRMPEHEVVFLASEPAEISQRRKFLAERKVLLEAGQETFRFATAG</sequence>
<protein>
    <recommendedName>
        <fullName evidence="8">GED domain-containing protein</fullName>
    </recommendedName>
</protein>
<dbReference type="AlphaFoldDB" id="S8AIY4"/>
<dbReference type="GO" id="GO:0016559">
    <property type="term" value="P:peroxisome fission"/>
    <property type="evidence" value="ECO:0007669"/>
    <property type="project" value="TreeGrafter"/>
</dbReference>
<dbReference type="InterPro" id="IPR020850">
    <property type="entry name" value="GED_dom"/>
</dbReference>
<dbReference type="OrthoDB" id="415706at2759"/>
<dbReference type="PRINTS" id="PR00195">
    <property type="entry name" value="DYNAMIN"/>
</dbReference>
<dbReference type="InterPro" id="IPR045063">
    <property type="entry name" value="Dynamin_N"/>
</dbReference>
<dbReference type="Pfam" id="PF01031">
    <property type="entry name" value="Dynamin_M"/>
    <property type="match status" value="1"/>
</dbReference>
<dbReference type="InterPro" id="IPR001401">
    <property type="entry name" value="Dynamin_GTPase"/>
</dbReference>
<gene>
    <name evidence="6" type="ORF">H072_3069</name>
</gene>
<dbReference type="PROSITE" id="PS51388">
    <property type="entry name" value="GED"/>
    <property type="match status" value="1"/>
</dbReference>
<reference evidence="6 7" key="1">
    <citation type="journal article" date="2013" name="PLoS Genet.">
        <title>Genomic mechanisms accounting for the adaptation to parasitism in nematode-trapping fungi.</title>
        <authorList>
            <person name="Meerupati T."/>
            <person name="Andersson K.M."/>
            <person name="Friman E."/>
            <person name="Kumar D."/>
            <person name="Tunlid A."/>
            <person name="Ahren D."/>
        </authorList>
    </citation>
    <scope>NUCLEOTIDE SEQUENCE [LARGE SCALE GENOMIC DNA]</scope>
    <source>
        <strain evidence="6 7">CBS 200.50</strain>
    </source>
</reference>
<feature type="domain" description="Dynamin-type G" evidence="5">
    <location>
        <begin position="90"/>
        <end position="373"/>
    </location>
</feature>
<dbReference type="OMA" id="ESAIHCK"/>
<feature type="region of interest" description="Disordered" evidence="3">
    <location>
        <begin position="1"/>
        <end position="42"/>
    </location>
</feature>
<dbReference type="SUPFAM" id="SSF52540">
    <property type="entry name" value="P-loop containing nucleoside triphosphate hydrolases"/>
    <property type="match status" value="1"/>
</dbReference>
<dbReference type="GO" id="GO:0008017">
    <property type="term" value="F:microtubule binding"/>
    <property type="evidence" value="ECO:0007669"/>
    <property type="project" value="TreeGrafter"/>
</dbReference>
<keyword evidence="1" id="KW-0547">Nucleotide-binding</keyword>
<dbReference type="FunFam" id="3.40.50.300:FF:001425">
    <property type="entry name" value="Dynamin GTPase, putative"/>
    <property type="match status" value="1"/>
</dbReference>
<feature type="compositionally biased region" description="Acidic residues" evidence="3">
    <location>
        <begin position="13"/>
        <end position="40"/>
    </location>
</feature>
<dbReference type="CDD" id="cd08771">
    <property type="entry name" value="DLP_1"/>
    <property type="match status" value="1"/>
</dbReference>
<dbReference type="PROSITE" id="PS51718">
    <property type="entry name" value="G_DYNAMIN_2"/>
    <property type="match status" value="1"/>
</dbReference>
<dbReference type="GO" id="GO:0005525">
    <property type="term" value="F:GTP binding"/>
    <property type="evidence" value="ECO:0007669"/>
    <property type="project" value="InterPro"/>
</dbReference>
<dbReference type="GO" id="GO:0006897">
    <property type="term" value="P:endocytosis"/>
    <property type="evidence" value="ECO:0007669"/>
    <property type="project" value="TreeGrafter"/>
</dbReference>
<dbReference type="Pfam" id="PF00350">
    <property type="entry name" value="Dynamin_N"/>
    <property type="match status" value="1"/>
</dbReference>
<dbReference type="InterPro" id="IPR027417">
    <property type="entry name" value="P-loop_NTPase"/>
</dbReference>
<reference evidence="7" key="2">
    <citation type="submission" date="2013-04" db="EMBL/GenBank/DDBJ databases">
        <title>Genomic mechanisms accounting for the adaptation to parasitism in nematode-trapping fungi.</title>
        <authorList>
            <person name="Ahren D.G."/>
        </authorList>
    </citation>
    <scope>NUCLEOTIDE SEQUENCE [LARGE SCALE GENOMIC DNA]</scope>
    <source>
        <strain evidence="7">CBS 200.50</strain>
    </source>
</reference>